<evidence type="ECO:0000313" key="3">
    <source>
        <dbReference type="EMBL" id="MER2290331.1"/>
    </source>
</evidence>
<dbReference type="RefSeq" id="WP_350379434.1">
    <property type="nucleotide sequence ID" value="NZ_JBELQD010000023.1"/>
</dbReference>
<evidence type="ECO:0000256" key="2">
    <source>
        <dbReference type="SAM" id="Phobius"/>
    </source>
</evidence>
<keyword evidence="2" id="KW-1133">Transmembrane helix</keyword>
<feature type="transmembrane region" description="Helical" evidence="2">
    <location>
        <begin position="20"/>
        <end position="37"/>
    </location>
</feature>
<keyword evidence="4" id="KW-1185">Reference proteome</keyword>
<sequence length="159" mass="16954">MRWADSEMELDMTKSRSKIGYRVCLSSIAAICAPFYLSDTASAMDRHLKSMEAYSIGLGLTHGIAYFTDQRDGLLLVVTTAAEGGSATRFETLLGTPEQSVTLSAPRASGQPAMHVTFTRSADGLRVSDDAPDVESALPLSEPEEAATPGNYAAAHSKH</sequence>
<keyword evidence="2" id="KW-0812">Transmembrane</keyword>
<accession>A0ABV1R699</accession>
<proteinExistence type="predicted"/>
<organism evidence="3 4">
    <name type="scientific">Methylobacterium brachiatum</name>
    <dbReference type="NCBI Taxonomy" id="269660"/>
    <lineage>
        <taxon>Bacteria</taxon>
        <taxon>Pseudomonadati</taxon>
        <taxon>Pseudomonadota</taxon>
        <taxon>Alphaproteobacteria</taxon>
        <taxon>Hyphomicrobiales</taxon>
        <taxon>Methylobacteriaceae</taxon>
        <taxon>Methylobacterium</taxon>
    </lineage>
</organism>
<protein>
    <submittedName>
        <fullName evidence="3">Uncharacterized protein</fullName>
    </submittedName>
</protein>
<comment type="caution">
    <text evidence="3">The sequence shown here is derived from an EMBL/GenBank/DDBJ whole genome shotgun (WGS) entry which is preliminary data.</text>
</comment>
<evidence type="ECO:0000256" key="1">
    <source>
        <dbReference type="SAM" id="MobiDB-lite"/>
    </source>
</evidence>
<dbReference type="Proteomes" id="UP001432995">
    <property type="component" value="Unassembled WGS sequence"/>
</dbReference>
<feature type="region of interest" description="Disordered" evidence="1">
    <location>
        <begin position="125"/>
        <end position="159"/>
    </location>
</feature>
<reference evidence="3" key="1">
    <citation type="submission" date="2024-06" db="EMBL/GenBank/DDBJ databases">
        <authorList>
            <person name="Campbell A.G."/>
        </authorList>
    </citation>
    <scope>NUCLEOTIDE SEQUENCE</scope>
    <source>
        <strain evidence="3">EM17</strain>
    </source>
</reference>
<name>A0ABV1R699_9HYPH</name>
<dbReference type="EMBL" id="JBELQD010000023">
    <property type="protein sequence ID" value="MER2290331.1"/>
    <property type="molecule type" value="Genomic_DNA"/>
</dbReference>
<evidence type="ECO:0000313" key="4">
    <source>
        <dbReference type="Proteomes" id="UP001432995"/>
    </source>
</evidence>
<gene>
    <name evidence="3" type="ORF">ABS770_18850</name>
</gene>
<keyword evidence="2" id="KW-0472">Membrane</keyword>